<dbReference type="GO" id="GO:0001735">
    <property type="term" value="F:prenylcysteine oxidase activity"/>
    <property type="evidence" value="ECO:0007669"/>
    <property type="project" value="InterPro"/>
</dbReference>
<evidence type="ECO:0000256" key="3">
    <source>
        <dbReference type="ARBA" id="ARBA00022630"/>
    </source>
</evidence>
<keyword evidence="5" id="KW-0274">FAD</keyword>
<dbReference type="GO" id="GO:0030328">
    <property type="term" value="P:prenylcysteine catabolic process"/>
    <property type="evidence" value="ECO:0007669"/>
    <property type="project" value="InterPro"/>
</dbReference>
<evidence type="ECO:0000256" key="4">
    <source>
        <dbReference type="ARBA" id="ARBA00022729"/>
    </source>
</evidence>
<evidence type="ECO:0000256" key="7">
    <source>
        <dbReference type="ARBA" id="ARBA00023180"/>
    </source>
</evidence>
<dbReference type="SUPFAM" id="SSF51905">
    <property type="entry name" value="FAD/NAD(P)-binding domain"/>
    <property type="match status" value="1"/>
</dbReference>
<accession>A0A176WMJ2</accession>
<evidence type="ECO:0000256" key="6">
    <source>
        <dbReference type="ARBA" id="ARBA00023002"/>
    </source>
</evidence>
<dbReference type="EMBL" id="LVLJ01000416">
    <property type="protein sequence ID" value="OAE34360.1"/>
    <property type="molecule type" value="Genomic_DNA"/>
</dbReference>
<dbReference type="PANTHER" id="PTHR15944:SF0">
    <property type="entry name" value="PRENYLCYSTEINE LYASE DOMAIN-CONTAINING PROTEIN"/>
    <property type="match status" value="1"/>
</dbReference>
<comment type="cofactor">
    <cofactor evidence="1">
        <name>FAD</name>
        <dbReference type="ChEBI" id="CHEBI:57692"/>
    </cofactor>
</comment>
<reference evidence="13" key="3">
    <citation type="journal article" date="2020" name="Curr. Biol.">
        <title>Chromatin organization in early land plants reveals an ancestral association between H3K27me3, transposons, and constitutive heterochromatin.</title>
        <authorList>
            <person name="Montgomery S.A."/>
            <person name="Tanizawa Y."/>
            <person name="Galik B."/>
            <person name="Wang N."/>
            <person name="Ito T."/>
            <person name="Mochizuki T."/>
            <person name="Akimcheva S."/>
            <person name="Bowman J.L."/>
            <person name="Cognat V."/>
            <person name="Marechal-Drouard L."/>
            <person name="Ekker H."/>
            <person name="Hong S.F."/>
            <person name="Kohchi T."/>
            <person name="Lin S.S."/>
            <person name="Liu L.D."/>
            <person name="Nakamura Y."/>
            <person name="Valeeva L.R."/>
            <person name="Shakirov E.V."/>
            <person name="Shippen D.E."/>
            <person name="Wei W.L."/>
            <person name="Yagura M."/>
            <person name="Yamaoka S."/>
            <person name="Yamato K.T."/>
            <person name="Liu C."/>
            <person name="Berger F."/>
        </authorList>
    </citation>
    <scope>NUCLEOTIDE SEQUENCE [LARGE SCALE GENOMIC DNA]</scope>
    <source>
        <strain evidence="13">Tak-1</strain>
    </source>
</reference>
<evidence type="ECO:0000256" key="5">
    <source>
        <dbReference type="ARBA" id="ARBA00022827"/>
    </source>
</evidence>
<evidence type="ECO:0000313" key="11">
    <source>
        <dbReference type="EMBL" id="OAE34360.1"/>
    </source>
</evidence>
<evidence type="ECO:0000313" key="12">
    <source>
        <dbReference type="Proteomes" id="UP000077202"/>
    </source>
</evidence>
<proteinExistence type="inferred from homology"/>
<evidence type="ECO:0000256" key="2">
    <source>
        <dbReference type="ARBA" id="ARBA00009967"/>
    </source>
</evidence>
<dbReference type="Proteomes" id="UP001162541">
    <property type="component" value="Chromosome 5"/>
</dbReference>
<dbReference type="InterPro" id="IPR036188">
    <property type="entry name" value="FAD/NAD-bd_sf"/>
</dbReference>
<keyword evidence="6" id="KW-0560">Oxidoreductase</keyword>
<organism evidence="11 12">
    <name type="scientific">Marchantia polymorpha subsp. ruderalis</name>
    <dbReference type="NCBI Taxonomy" id="1480154"/>
    <lineage>
        <taxon>Eukaryota</taxon>
        <taxon>Viridiplantae</taxon>
        <taxon>Streptophyta</taxon>
        <taxon>Embryophyta</taxon>
        <taxon>Marchantiophyta</taxon>
        <taxon>Marchantiopsida</taxon>
        <taxon>Marchantiidae</taxon>
        <taxon>Marchantiales</taxon>
        <taxon>Marchantiaceae</taxon>
        <taxon>Marchantia</taxon>
    </lineage>
</organism>
<keyword evidence="4 8" id="KW-0732">Signal</keyword>
<evidence type="ECO:0000313" key="13">
    <source>
        <dbReference type="Proteomes" id="UP001162541"/>
    </source>
</evidence>
<dbReference type="Pfam" id="PF13450">
    <property type="entry name" value="NAD_binding_8"/>
    <property type="match status" value="1"/>
</dbReference>
<evidence type="ECO:0000256" key="1">
    <source>
        <dbReference type="ARBA" id="ARBA00001974"/>
    </source>
</evidence>
<feature type="domain" description="Prenylcysteine lyase" evidence="9">
    <location>
        <begin position="131"/>
        <end position="454"/>
    </location>
</feature>
<dbReference type="Proteomes" id="UP000077202">
    <property type="component" value="Unassembled WGS sequence"/>
</dbReference>
<keyword evidence="3" id="KW-0285">Flavoprotein</keyword>
<evidence type="ECO:0000313" key="10">
    <source>
        <dbReference type="EMBL" id="BBN11687.1"/>
    </source>
</evidence>
<gene>
    <name evidence="11" type="ORF">AXG93_1054s1460</name>
    <name evidence="10" type="ORF">Mp_5g13980</name>
</gene>
<name>A0A176WMJ2_MARPO</name>
<comment type="similarity">
    <text evidence="2">Belongs to the prenylcysteine oxidase family.</text>
</comment>
<keyword evidence="7" id="KW-0325">Glycoprotein</keyword>
<feature type="chain" id="PRO_5042333823" description="Prenylcysteine lyase domain-containing protein" evidence="8">
    <location>
        <begin position="20"/>
        <end position="473"/>
    </location>
</feature>
<dbReference type="Pfam" id="PF07156">
    <property type="entry name" value="Prenylcys_lyase"/>
    <property type="match status" value="1"/>
</dbReference>
<dbReference type="EMBL" id="AP019870">
    <property type="protein sequence ID" value="BBN11687.1"/>
    <property type="molecule type" value="Genomic_DNA"/>
</dbReference>
<dbReference type="Gene3D" id="3.50.50.60">
    <property type="entry name" value="FAD/NAD(P)-binding domain"/>
    <property type="match status" value="1"/>
</dbReference>
<dbReference type="InterPro" id="IPR010795">
    <property type="entry name" value="Prenylcys_lyase"/>
</dbReference>
<evidence type="ECO:0000256" key="8">
    <source>
        <dbReference type="SAM" id="SignalP"/>
    </source>
</evidence>
<dbReference type="PANTHER" id="PTHR15944">
    <property type="entry name" value="FARNESYLCYSTEINE LYASE"/>
    <property type="match status" value="1"/>
</dbReference>
<protein>
    <recommendedName>
        <fullName evidence="9">Prenylcysteine lyase domain-containing protein</fullName>
    </recommendedName>
</protein>
<dbReference type="InterPro" id="IPR017046">
    <property type="entry name" value="Prenylcysteine_Oxase1"/>
</dbReference>
<dbReference type="AlphaFoldDB" id="A0A176WMJ2"/>
<sequence>MRGVAIVATLAALLALAGAEKVCIVGSGIGGSAVSYFLQNHSVKPIDVEIYEKRNRVGGRLDRIQIGDDYFEAGGSIIAEKNMHMQNFVELLGLKKVDTSDDDSSLGIWNGRGFIFQTVRSGDSYVTKMVTSLWNTLLLLWRYGTSLMTMQSHVSGMMENWMKLYDEDIPVFETAESMLKFIGLYEPTQHTLEEDLVAKGLSRLLIDELITVIMRINYGQNVSISGLAGSVSLAGSGDDLWAVEGGNFQVPAGLIKISNASLYLNQEVVSVEYVEGTYKLGLASNERKDCDAVVIATPLDEVSISFTPKLKLPARSMQHTITTFVRGLINPIYFGAKTALDLPVLIGTIEDPALPFSSVSILKSYSAEDNVYKMFSRLTPSTVLLDQIFSKRTFTRIIDWAAYPHYEAPEQFAPILLDGHHLYYVNTFESAASAMEASAVAAKNVARLLLSRTSGGILSQVVRKSDLDEAAEL</sequence>
<evidence type="ECO:0000259" key="9">
    <source>
        <dbReference type="Pfam" id="PF07156"/>
    </source>
</evidence>
<dbReference type="GO" id="GO:0030327">
    <property type="term" value="P:prenylated protein catabolic process"/>
    <property type="evidence" value="ECO:0007669"/>
    <property type="project" value="TreeGrafter"/>
</dbReference>
<feature type="signal peptide" evidence="8">
    <location>
        <begin position="1"/>
        <end position="19"/>
    </location>
</feature>
<reference evidence="10" key="2">
    <citation type="journal article" date="2019" name="Curr. Biol.">
        <title>Chromatin organization in early land plants reveals an ancestral association between H3K27me3, transposons, and constitutive heterochromatin.</title>
        <authorList>
            <person name="Montgomery S.A."/>
            <person name="Tanizawa Y."/>
            <person name="Galik B."/>
            <person name="Wang N."/>
            <person name="Ito T."/>
            <person name="Mochizuki T."/>
            <person name="Akimcheva S."/>
            <person name="Bowman J."/>
            <person name="Cognat V."/>
            <person name="Drouard L."/>
            <person name="Ekker H."/>
            <person name="Houng S."/>
            <person name="Kohchi T."/>
            <person name="Lin S."/>
            <person name="Liu L.D."/>
            <person name="Nakamura Y."/>
            <person name="Valeeva L.R."/>
            <person name="Shakirov E.V."/>
            <person name="Shippen D.E."/>
            <person name="Wei W."/>
            <person name="Yagura M."/>
            <person name="Yamaoka S."/>
            <person name="Yamato K.T."/>
            <person name="Liu C."/>
            <person name="Berger F."/>
        </authorList>
    </citation>
    <scope>NUCLEOTIDE SEQUENCE [LARGE SCALE GENOMIC DNA]</scope>
    <source>
        <strain evidence="10">Tak-1</strain>
    </source>
</reference>
<reference evidence="11 12" key="1">
    <citation type="submission" date="2016-03" db="EMBL/GenBank/DDBJ databases">
        <title>Mechanisms controlling the formation of the plant cell surface in tip-growing cells are functionally conserved among land plants.</title>
        <authorList>
            <person name="Honkanen S."/>
            <person name="Jones V.A."/>
            <person name="Morieri G."/>
            <person name="Champion C."/>
            <person name="Hetherington A.J."/>
            <person name="Kelly S."/>
            <person name="Saint-Marcoux D."/>
            <person name="Proust H."/>
            <person name="Prescott H."/>
            <person name="Dolan L."/>
        </authorList>
    </citation>
    <scope>NUCLEOTIDE SEQUENCE [LARGE SCALE GENOMIC DNA]</scope>
    <source>
        <strain evidence="12">cv. Tak-1 and cv. Tak-2</strain>
        <tissue evidence="11">Whole gametophyte</tissue>
    </source>
</reference>
<keyword evidence="12" id="KW-1185">Reference proteome</keyword>